<protein>
    <submittedName>
        <fullName evidence="1">NRDE family protein</fullName>
    </submittedName>
</protein>
<dbReference type="InterPro" id="IPR008551">
    <property type="entry name" value="TANGO2"/>
</dbReference>
<dbReference type="PANTHER" id="PTHR17985:SF8">
    <property type="entry name" value="TRANSPORT AND GOLGI ORGANIZATION PROTEIN 2 HOMOLOG"/>
    <property type="match status" value="1"/>
</dbReference>
<dbReference type="PANTHER" id="PTHR17985">
    <property type="entry name" value="SER/THR-RICH PROTEIN T10 IN DGCR REGION"/>
    <property type="match status" value="1"/>
</dbReference>
<proteinExistence type="predicted"/>
<dbReference type="EMBL" id="AP029612">
    <property type="protein sequence ID" value="BFG71355.1"/>
    <property type="molecule type" value="Genomic_DNA"/>
</dbReference>
<dbReference type="Pfam" id="PF05742">
    <property type="entry name" value="TANGO2"/>
    <property type="match status" value="1"/>
</dbReference>
<dbReference type="RefSeq" id="WP_353548988.1">
    <property type="nucleotide sequence ID" value="NZ_AP029612.1"/>
</dbReference>
<organism evidence="1">
    <name type="scientific">Sediminibacterium sp. KACHI17</name>
    <dbReference type="NCBI Taxonomy" id="1751071"/>
    <lineage>
        <taxon>Bacteria</taxon>
        <taxon>Pseudomonadati</taxon>
        <taxon>Bacteroidota</taxon>
        <taxon>Chitinophagia</taxon>
        <taxon>Chitinophagales</taxon>
        <taxon>Chitinophagaceae</taxon>
        <taxon>Sediminibacterium</taxon>
    </lineage>
</organism>
<reference evidence="1" key="1">
    <citation type="submission" date="2024-02" db="EMBL/GenBank/DDBJ databases">
        <title>Sediminibacterium planktonica sp. nov. and Sediminibacterium longus sp. nov., isolated from surface lake and river water.</title>
        <authorList>
            <person name="Watanabe K."/>
            <person name="Takemine S."/>
            <person name="Ishii Y."/>
            <person name="Ogata Y."/>
            <person name="Shindo C."/>
            <person name="Suda W."/>
        </authorList>
    </citation>
    <scope>NUCLEOTIDE SEQUENCE</scope>
    <source>
        <strain evidence="1">KACHI17</strain>
    </source>
</reference>
<gene>
    <name evidence="1" type="ORF">KACHI17_22360</name>
</gene>
<sequence length="242" mass="27731">MCTVTFIPLQGKVLLTSNRDEKGVRKKAVAPVIQMVGQTKLLFPQDAQAGGTWIGVAETGTVMVLLNGGFIKHEPAAAYRKSRGLIFLDILSQTNTLNAYRKINLLGIEPFTLIIWEGGHLYECRWSGEEKYIREVDPTKPHIWSSVTLYTQEMIQKREDWFNVWLKQYPYPESKDILSFHLFGGHEDPENGIRMNRNNEMLTVSVTNIICDDRSATMFYKDIIHQEQHQLSLSFVQQQPVS</sequence>
<name>A0AAT9GL54_9BACT</name>
<evidence type="ECO:0000313" key="1">
    <source>
        <dbReference type="EMBL" id="BFG71355.1"/>
    </source>
</evidence>
<accession>A0AAT9GL54</accession>
<dbReference type="AlphaFoldDB" id="A0AAT9GL54"/>